<evidence type="ECO:0000259" key="11">
    <source>
        <dbReference type="PROSITE" id="PS50157"/>
    </source>
</evidence>
<gene>
    <name evidence="13" type="ORF">RI129_011392</name>
</gene>
<evidence type="ECO:0000256" key="10">
    <source>
        <dbReference type="SAM" id="MobiDB-lite"/>
    </source>
</evidence>
<evidence type="ECO:0000256" key="2">
    <source>
        <dbReference type="ARBA" id="ARBA00022723"/>
    </source>
</evidence>
<evidence type="ECO:0000256" key="6">
    <source>
        <dbReference type="ARBA" id="ARBA00023163"/>
    </source>
</evidence>
<feature type="domain" description="C2H2-type" evidence="11">
    <location>
        <begin position="511"/>
        <end position="538"/>
    </location>
</feature>
<dbReference type="PROSITE" id="PS51915">
    <property type="entry name" value="ZAD"/>
    <property type="match status" value="1"/>
</dbReference>
<feature type="domain" description="C2H2-type" evidence="11">
    <location>
        <begin position="626"/>
        <end position="653"/>
    </location>
</feature>
<dbReference type="Gene3D" id="3.40.1800.20">
    <property type="match status" value="1"/>
</dbReference>
<keyword evidence="7" id="KW-0539">Nucleus</keyword>
<dbReference type="InterPro" id="IPR036236">
    <property type="entry name" value="Znf_C2H2_sf"/>
</dbReference>
<keyword evidence="4 9" id="KW-0862">Zinc</keyword>
<dbReference type="GO" id="GO:0001227">
    <property type="term" value="F:DNA-binding transcription repressor activity, RNA polymerase II-specific"/>
    <property type="evidence" value="ECO:0007669"/>
    <property type="project" value="TreeGrafter"/>
</dbReference>
<dbReference type="SMART" id="SM00355">
    <property type="entry name" value="ZnF_C2H2"/>
    <property type="match status" value="10"/>
</dbReference>
<feature type="domain" description="C2H2-type" evidence="11">
    <location>
        <begin position="339"/>
        <end position="366"/>
    </location>
</feature>
<feature type="region of interest" description="Disordered" evidence="10">
    <location>
        <begin position="206"/>
        <end position="254"/>
    </location>
</feature>
<feature type="domain" description="C2H2-type" evidence="11">
    <location>
        <begin position="828"/>
        <end position="855"/>
    </location>
</feature>
<dbReference type="SUPFAM" id="SSF57667">
    <property type="entry name" value="beta-beta-alpha zinc fingers"/>
    <property type="match status" value="1"/>
</dbReference>
<dbReference type="PROSITE" id="PS00028">
    <property type="entry name" value="ZINC_FINGER_C2H2_1"/>
    <property type="match status" value="6"/>
</dbReference>
<dbReference type="PANTHER" id="PTHR24399:SF70">
    <property type="entry name" value="C2H2-TYPE DOMAIN-CONTAINING PROTEIN"/>
    <property type="match status" value="1"/>
</dbReference>
<dbReference type="GO" id="GO:0005654">
    <property type="term" value="C:nucleoplasm"/>
    <property type="evidence" value="ECO:0007669"/>
    <property type="project" value="TreeGrafter"/>
</dbReference>
<reference evidence="13 14" key="1">
    <citation type="journal article" date="2024" name="Insects">
        <title>An Improved Chromosome-Level Genome Assembly of the Firefly Pyrocoelia pectoralis.</title>
        <authorList>
            <person name="Fu X."/>
            <person name="Meyer-Rochow V.B."/>
            <person name="Ballantyne L."/>
            <person name="Zhu X."/>
        </authorList>
    </citation>
    <scope>NUCLEOTIDE SEQUENCE [LARGE SCALE GENOMIC DNA]</scope>
    <source>
        <strain evidence="13">XCY_ONT2</strain>
    </source>
</reference>
<dbReference type="EMBL" id="JAVRBK010000008">
    <property type="protein sequence ID" value="KAK5640581.1"/>
    <property type="molecule type" value="Genomic_DNA"/>
</dbReference>
<evidence type="ECO:0000313" key="13">
    <source>
        <dbReference type="EMBL" id="KAK5640581.1"/>
    </source>
</evidence>
<dbReference type="SMART" id="SM00868">
    <property type="entry name" value="zf-AD"/>
    <property type="match status" value="1"/>
</dbReference>
<feature type="domain" description="ZAD" evidence="12">
    <location>
        <begin position="9"/>
        <end position="84"/>
    </location>
</feature>
<feature type="compositionally biased region" description="Acidic residues" evidence="10">
    <location>
        <begin position="208"/>
        <end position="219"/>
    </location>
</feature>
<dbReference type="Proteomes" id="UP001329430">
    <property type="component" value="Chromosome 8"/>
</dbReference>
<keyword evidence="5" id="KW-0805">Transcription regulation</keyword>
<dbReference type="PROSITE" id="PS50157">
    <property type="entry name" value="ZINC_FINGER_C2H2_2"/>
    <property type="match status" value="5"/>
</dbReference>
<evidence type="ECO:0000256" key="8">
    <source>
        <dbReference type="PROSITE-ProRule" id="PRU00042"/>
    </source>
</evidence>
<accession>A0AAN7ZHK2</accession>
<evidence type="ECO:0000256" key="4">
    <source>
        <dbReference type="ARBA" id="ARBA00022833"/>
    </source>
</evidence>
<dbReference type="GO" id="GO:0000978">
    <property type="term" value="F:RNA polymerase II cis-regulatory region sequence-specific DNA binding"/>
    <property type="evidence" value="ECO:0007669"/>
    <property type="project" value="TreeGrafter"/>
</dbReference>
<evidence type="ECO:0000256" key="9">
    <source>
        <dbReference type="PROSITE-ProRule" id="PRU01263"/>
    </source>
</evidence>
<dbReference type="GO" id="GO:0008270">
    <property type="term" value="F:zinc ion binding"/>
    <property type="evidence" value="ECO:0007669"/>
    <property type="project" value="UniProtKB-UniRule"/>
</dbReference>
<keyword evidence="6" id="KW-0804">Transcription</keyword>
<dbReference type="SUPFAM" id="SSF57716">
    <property type="entry name" value="Glucocorticoid receptor-like (DNA-binding domain)"/>
    <property type="match status" value="1"/>
</dbReference>
<dbReference type="Gene3D" id="3.30.160.60">
    <property type="entry name" value="Classic Zinc Finger"/>
    <property type="match status" value="3"/>
</dbReference>
<keyword evidence="2 9" id="KW-0479">Metal-binding</keyword>
<dbReference type="Pfam" id="PF00096">
    <property type="entry name" value="zf-C2H2"/>
    <property type="match status" value="1"/>
</dbReference>
<evidence type="ECO:0000256" key="7">
    <source>
        <dbReference type="ARBA" id="ARBA00023242"/>
    </source>
</evidence>
<feature type="binding site" evidence="9">
    <location>
        <position position="60"/>
    </location>
    <ligand>
        <name>Zn(2+)</name>
        <dbReference type="ChEBI" id="CHEBI:29105"/>
    </ligand>
</feature>
<evidence type="ECO:0000259" key="12">
    <source>
        <dbReference type="PROSITE" id="PS51915"/>
    </source>
</evidence>
<keyword evidence="8" id="KW-0863">Zinc-finger</keyword>
<feature type="binding site" evidence="9">
    <location>
        <position position="14"/>
    </location>
    <ligand>
        <name>Zn(2+)</name>
        <dbReference type="ChEBI" id="CHEBI:29105"/>
    </ligand>
</feature>
<organism evidence="13 14">
    <name type="scientific">Pyrocoelia pectoralis</name>
    <dbReference type="NCBI Taxonomy" id="417401"/>
    <lineage>
        <taxon>Eukaryota</taxon>
        <taxon>Metazoa</taxon>
        <taxon>Ecdysozoa</taxon>
        <taxon>Arthropoda</taxon>
        <taxon>Hexapoda</taxon>
        <taxon>Insecta</taxon>
        <taxon>Pterygota</taxon>
        <taxon>Neoptera</taxon>
        <taxon>Endopterygota</taxon>
        <taxon>Coleoptera</taxon>
        <taxon>Polyphaga</taxon>
        <taxon>Elateriformia</taxon>
        <taxon>Elateroidea</taxon>
        <taxon>Lampyridae</taxon>
        <taxon>Lampyrinae</taxon>
        <taxon>Pyrocoelia</taxon>
    </lineage>
</organism>
<proteinExistence type="predicted"/>
<dbReference type="InterPro" id="IPR013087">
    <property type="entry name" value="Znf_C2H2_type"/>
</dbReference>
<keyword evidence="3" id="KW-0677">Repeat</keyword>
<protein>
    <submittedName>
        <fullName evidence="13">Uncharacterized protein</fullName>
    </submittedName>
</protein>
<evidence type="ECO:0000256" key="3">
    <source>
        <dbReference type="ARBA" id="ARBA00022737"/>
    </source>
</evidence>
<dbReference type="Pfam" id="PF07776">
    <property type="entry name" value="zf-AD"/>
    <property type="match status" value="1"/>
</dbReference>
<keyword evidence="14" id="KW-1185">Reference proteome</keyword>
<feature type="domain" description="C2H2-type" evidence="11">
    <location>
        <begin position="546"/>
        <end position="573"/>
    </location>
</feature>
<dbReference type="AlphaFoldDB" id="A0AAN7ZHK2"/>
<evidence type="ECO:0000256" key="5">
    <source>
        <dbReference type="ARBA" id="ARBA00023015"/>
    </source>
</evidence>
<evidence type="ECO:0000313" key="14">
    <source>
        <dbReference type="Proteomes" id="UP001329430"/>
    </source>
</evidence>
<feature type="region of interest" description="Disordered" evidence="10">
    <location>
        <begin position="691"/>
        <end position="729"/>
    </location>
</feature>
<feature type="binding site" evidence="9">
    <location>
        <position position="11"/>
    </location>
    <ligand>
        <name>Zn(2+)</name>
        <dbReference type="ChEBI" id="CHEBI:29105"/>
    </ligand>
</feature>
<dbReference type="InterPro" id="IPR012934">
    <property type="entry name" value="Znf_AD"/>
</dbReference>
<dbReference type="PANTHER" id="PTHR24399">
    <property type="entry name" value="ZINC FINGER AND BTB DOMAIN-CONTAINING"/>
    <property type="match status" value="1"/>
</dbReference>
<comment type="subcellular location">
    <subcellularLocation>
        <location evidence="1">Nucleus</location>
    </subcellularLocation>
</comment>
<evidence type="ECO:0000256" key="1">
    <source>
        <dbReference type="ARBA" id="ARBA00004123"/>
    </source>
</evidence>
<sequence>MDSVDEIMQLCRLCLVKDEVNIPIFEEQGDLRQIFLKISACLPVKVSKEDNLPKNICDGCSCKLETLYQFWNTSANSEKKLIKWLSQVDKPVSDKHSMNIDPVILKQEVVEVPDDRHSPDDDLVPDDLNVSNDAEDYLIQQQQLPYQNVEFQFQQEEFDQTGTDANVVETGPPSRKRRAAAIRAMANMGSEDEDNPDLLEPKIAKTEEESEESCNEDPEPTTFVGLPSATDNEQPGPSGVGKPAADAPYNENPLSSVERRFENTHVCDVCGRNYDNLIDLQHHVFSNFLDLFVCCKCGKKCPDVRSFHKHTSSHRNLGNGSVLLTSTGKLVDSRIMNMFICKYCDMRFSDRGEFYNHYVSHTGDLPLKRRTAPKRVISVKKFSTIAINTESKRNAALDKLYEFNGIMGNRIRKVKLSTSRRAVTSNLAFAQLKRQYRMKECIVLLGDLKNLNTRVFRPSKKMRQLLIYMKCKTVSVNLKRVKEKVKVKEPDTPPPTDSLNIFGKNYKKQVFKCKQCWEVFEDELKYKRHTTIHLVKRGDTASKQTHSCFICKKSFGSRNLLWMHIRVHSQPQQYKCKDCQESFNASRLLGEHRQQCPKRLESRVDSEPIENNTEVVQKESEANFRYRCSVCLQKFRDVHEMRVHKESHWEKAPSPPVTVTLQCDICDDILEDEESYREHCEFHRELDEDASKMNGCVSPPKSPPPVESASSAFHHDQSDTNGEQSNSEERDGAMLIVDEGQQVLLMNAMSEDEPSNNGDKDAEEHEVLVMTDCDNDEDDDDDEGEEEGNAIVDEVPPKPRIFVRNIKDLMPDNHNSKTVKEKREPITYKCDECNLQFKKRRSYRRHNRLAKAKYKCAYCSYFTCSYTNIRKHYDSSHHITSLCPKCRKPKENDHICVASTVTVPVQL</sequence>
<feature type="binding site" evidence="9">
    <location>
        <position position="57"/>
    </location>
    <ligand>
        <name>Zn(2+)</name>
        <dbReference type="ChEBI" id="CHEBI:29105"/>
    </ligand>
</feature>
<comment type="caution">
    <text evidence="13">The sequence shown here is derived from an EMBL/GenBank/DDBJ whole genome shotgun (WGS) entry which is preliminary data.</text>
</comment>
<name>A0AAN7ZHK2_9COLE</name>